<accession>A0A6A5KC89</accession>
<name>A0A6A5KC89_9PLEO</name>
<dbReference type="Proteomes" id="UP000800040">
    <property type="component" value="Unassembled WGS sequence"/>
</dbReference>
<organism evidence="2 3">
    <name type="scientific">Decorospora gaudefroyi</name>
    <dbReference type="NCBI Taxonomy" id="184978"/>
    <lineage>
        <taxon>Eukaryota</taxon>
        <taxon>Fungi</taxon>
        <taxon>Dikarya</taxon>
        <taxon>Ascomycota</taxon>
        <taxon>Pezizomycotina</taxon>
        <taxon>Dothideomycetes</taxon>
        <taxon>Pleosporomycetidae</taxon>
        <taxon>Pleosporales</taxon>
        <taxon>Pleosporineae</taxon>
        <taxon>Pleosporaceae</taxon>
        <taxon>Decorospora</taxon>
    </lineage>
</organism>
<feature type="compositionally biased region" description="Polar residues" evidence="1">
    <location>
        <begin position="54"/>
        <end position="71"/>
    </location>
</feature>
<evidence type="ECO:0000256" key="1">
    <source>
        <dbReference type="SAM" id="MobiDB-lite"/>
    </source>
</evidence>
<reference evidence="2" key="1">
    <citation type="submission" date="2020-01" db="EMBL/GenBank/DDBJ databases">
        <authorList>
            <consortium name="DOE Joint Genome Institute"/>
            <person name="Haridas S."/>
            <person name="Albert R."/>
            <person name="Binder M."/>
            <person name="Bloem J."/>
            <person name="Labutti K."/>
            <person name="Salamov A."/>
            <person name="Andreopoulos B."/>
            <person name="Baker S.E."/>
            <person name="Barry K."/>
            <person name="Bills G."/>
            <person name="Bluhm B.H."/>
            <person name="Cannon C."/>
            <person name="Castanera R."/>
            <person name="Culley D.E."/>
            <person name="Daum C."/>
            <person name="Ezra D."/>
            <person name="Gonzalez J.B."/>
            <person name="Henrissat B."/>
            <person name="Kuo A."/>
            <person name="Liang C."/>
            <person name="Lipzen A."/>
            <person name="Lutzoni F."/>
            <person name="Magnuson J."/>
            <person name="Mondo S."/>
            <person name="Nolan M."/>
            <person name="Ohm R."/>
            <person name="Pangilinan J."/>
            <person name="Park H.-J."/>
            <person name="Ramirez L."/>
            <person name="Alfaro M."/>
            <person name="Sun H."/>
            <person name="Tritt A."/>
            <person name="Yoshinaga Y."/>
            <person name="Zwiers L.-H."/>
            <person name="Turgeon B.G."/>
            <person name="Goodwin S.B."/>
            <person name="Spatafora J.W."/>
            <person name="Crous P.W."/>
            <person name="Grigoriev I.V."/>
        </authorList>
    </citation>
    <scope>NUCLEOTIDE SEQUENCE</scope>
    <source>
        <strain evidence="2">P77</strain>
    </source>
</reference>
<evidence type="ECO:0000313" key="3">
    <source>
        <dbReference type="Proteomes" id="UP000800040"/>
    </source>
</evidence>
<feature type="region of interest" description="Disordered" evidence="1">
    <location>
        <begin position="54"/>
        <end position="77"/>
    </location>
</feature>
<dbReference type="EMBL" id="ML975319">
    <property type="protein sequence ID" value="KAF1833426.1"/>
    <property type="molecule type" value="Genomic_DNA"/>
</dbReference>
<evidence type="ECO:0000313" key="2">
    <source>
        <dbReference type="EMBL" id="KAF1833426.1"/>
    </source>
</evidence>
<protein>
    <submittedName>
        <fullName evidence="2">Uncharacterized protein</fullName>
    </submittedName>
</protein>
<dbReference type="AlphaFoldDB" id="A0A6A5KC89"/>
<proteinExistence type="predicted"/>
<sequence length="172" mass="18613">METLASVIASRHHSTTSTLASLKKSKVWPLADRMHVMHSLYNNRDERAADLTTTMPTEHGNTCRDSMTSADVSRPGGLPRLLLPDKGTLAQQGDPGRASPDACPGATCPSLPRTSSYCYYRLDTKCLQIARLSPPCSSTYQIASCGKLEALPAAIRTAYRRLFGATGAKSWV</sequence>
<gene>
    <name evidence="2" type="ORF">BDW02DRAFT_382601</name>
</gene>
<keyword evidence="3" id="KW-1185">Reference proteome</keyword>